<dbReference type="OrthoDB" id="7314443at2759"/>
<evidence type="ECO:0000256" key="2">
    <source>
        <dbReference type="SAM" id="SignalP"/>
    </source>
</evidence>
<sequence length="120" mass="13795">MNSLLHAAAIILTVMLFLLQPRCPLAAVCYPSQKLNNSAPTTYQNFVYTTDYFTTKMNHNTTTLLEYKKLNISQHWFQSDNVKEIDSMDCARKAYHSAPKYKKDPPIHIDSELVGQEPRD</sequence>
<accession>A0A8S4S0Y4</accession>
<organism evidence="3 4">
    <name type="scientific">Pararge aegeria aegeria</name>
    <dbReference type="NCBI Taxonomy" id="348720"/>
    <lineage>
        <taxon>Eukaryota</taxon>
        <taxon>Metazoa</taxon>
        <taxon>Ecdysozoa</taxon>
        <taxon>Arthropoda</taxon>
        <taxon>Hexapoda</taxon>
        <taxon>Insecta</taxon>
        <taxon>Pterygota</taxon>
        <taxon>Neoptera</taxon>
        <taxon>Endopterygota</taxon>
        <taxon>Lepidoptera</taxon>
        <taxon>Glossata</taxon>
        <taxon>Ditrysia</taxon>
        <taxon>Papilionoidea</taxon>
        <taxon>Nymphalidae</taxon>
        <taxon>Satyrinae</taxon>
        <taxon>Satyrini</taxon>
        <taxon>Parargina</taxon>
        <taxon>Pararge</taxon>
    </lineage>
</organism>
<dbReference type="AlphaFoldDB" id="A0A8S4S0Y4"/>
<name>A0A8S4S0Y4_9NEOP</name>
<evidence type="ECO:0000313" key="3">
    <source>
        <dbReference type="EMBL" id="CAH2243847.1"/>
    </source>
</evidence>
<keyword evidence="2" id="KW-0732">Signal</keyword>
<feature type="compositionally biased region" description="Basic and acidic residues" evidence="1">
    <location>
        <begin position="101"/>
        <end position="120"/>
    </location>
</feature>
<reference evidence="3" key="1">
    <citation type="submission" date="2022-03" db="EMBL/GenBank/DDBJ databases">
        <authorList>
            <person name="Lindestad O."/>
        </authorList>
    </citation>
    <scope>NUCLEOTIDE SEQUENCE</scope>
</reference>
<dbReference type="Proteomes" id="UP000838756">
    <property type="component" value="Unassembled WGS sequence"/>
</dbReference>
<feature type="signal peptide" evidence="2">
    <location>
        <begin position="1"/>
        <end position="26"/>
    </location>
</feature>
<proteinExistence type="predicted"/>
<evidence type="ECO:0000256" key="1">
    <source>
        <dbReference type="SAM" id="MobiDB-lite"/>
    </source>
</evidence>
<gene>
    <name evidence="3" type="primary">jg15149</name>
    <name evidence="3" type="ORF">PAEG_LOCUS19929</name>
</gene>
<keyword evidence="4" id="KW-1185">Reference proteome</keyword>
<feature type="region of interest" description="Disordered" evidence="1">
    <location>
        <begin position="97"/>
        <end position="120"/>
    </location>
</feature>
<feature type="chain" id="PRO_5035848497" evidence="2">
    <location>
        <begin position="27"/>
        <end position="120"/>
    </location>
</feature>
<protein>
    <submittedName>
        <fullName evidence="3">Jg15149 protein</fullName>
    </submittedName>
</protein>
<comment type="caution">
    <text evidence="3">The sequence shown here is derived from an EMBL/GenBank/DDBJ whole genome shotgun (WGS) entry which is preliminary data.</text>
</comment>
<evidence type="ECO:0000313" key="4">
    <source>
        <dbReference type="Proteomes" id="UP000838756"/>
    </source>
</evidence>
<dbReference type="EMBL" id="CAKXAJ010025777">
    <property type="protein sequence ID" value="CAH2243847.1"/>
    <property type="molecule type" value="Genomic_DNA"/>
</dbReference>